<dbReference type="InterPro" id="IPR002376">
    <property type="entry name" value="Formyl_transf_N"/>
</dbReference>
<dbReference type="Gene3D" id="3.40.50.170">
    <property type="entry name" value="Formyl transferase, N-terminal domain"/>
    <property type="match status" value="1"/>
</dbReference>
<organism evidence="8 9">
    <name type="scientific">Paenibacillus alvei</name>
    <name type="common">Bacillus alvei</name>
    <dbReference type="NCBI Taxonomy" id="44250"/>
    <lineage>
        <taxon>Bacteria</taxon>
        <taxon>Bacillati</taxon>
        <taxon>Bacillota</taxon>
        <taxon>Bacilli</taxon>
        <taxon>Bacillales</taxon>
        <taxon>Paenibacillaceae</taxon>
        <taxon>Paenibacillus</taxon>
    </lineage>
</organism>
<accession>A0A383R5N2</accession>
<dbReference type="UniPathway" id="UPA00074">
    <property type="reaction ID" value="UER00126"/>
</dbReference>
<dbReference type="EMBL" id="LS992241">
    <property type="protein sequence ID" value="SYX81626.1"/>
    <property type="molecule type" value="Genomic_DNA"/>
</dbReference>
<evidence type="ECO:0000256" key="4">
    <source>
        <dbReference type="ARBA" id="ARBA00038440"/>
    </source>
</evidence>
<dbReference type="GO" id="GO:0006189">
    <property type="term" value="P:'de novo' IMP biosynthetic process"/>
    <property type="evidence" value="ECO:0007669"/>
    <property type="project" value="UniProtKB-UniRule"/>
</dbReference>
<gene>
    <name evidence="6 8" type="primary">purN</name>
    <name evidence="8" type="ORF">PBLR_10045</name>
</gene>
<feature type="binding site" evidence="6">
    <location>
        <position position="204"/>
    </location>
    <ligand>
        <name>(6R)-10-formyltetrahydrofolate</name>
        <dbReference type="ChEBI" id="CHEBI:195366"/>
    </ligand>
</feature>
<dbReference type="PROSITE" id="PS00373">
    <property type="entry name" value="GART"/>
    <property type="match status" value="1"/>
</dbReference>
<feature type="binding site" evidence="6">
    <location>
        <begin position="108"/>
        <end position="110"/>
    </location>
    <ligand>
        <name>N(1)-(5-phospho-beta-D-ribosyl)glycinamide</name>
        <dbReference type="ChEBI" id="CHEBI:143788"/>
    </ligand>
</feature>
<proteinExistence type="inferred from homology"/>
<dbReference type="NCBIfam" id="TIGR00639">
    <property type="entry name" value="PurN"/>
    <property type="match status" value="1"/>
</dbReference>
<dbReference type="GO" id="GO:0004644">
    <property type="term" value="F:phosphoribosylglycinamide formyltransferase activity"/>
    <property type="evidence" value="ECO:0007669"/>
    <property type="project" value="UniProtKB-UniRule"/>
</dbReference>
<dbReference type="InterPro" id="IPR001555">
    <property type="entry name" value="GART_AS"/>
</dbReference>
<dbReference type="AlphaFoldDB" id="A0A383R5N2"/>
<dbReference type="Pfam" id="PF00551">
    <property type="entry name" value="Formyl_trans_N"/>
    <property type="match status" value="1"/>
</dbReference>
<comment type="similarity">
    <text evidence="4 6">Belongs to the GART family.</text>
</comment>
<feature type="site" description="Raises pKa of active site His" evidence="6">
    <location>
        <position position="242"/>
    </location>
</feature>
<evidence type="ECO:0000256" key="5">
    <source>
        <dbReference type="ARBA" id="ARBA00047664"/>
    </source>
</evidence>
<dbReference type="PANTHER" id="PTHR43369">
    <property type="entry name" value="PHOSPHORIBOSYLGLYCINAMIDE FORMYLTRANSFERASE"/>
    <property type="match status" value="1"/>
</dbReference>
<feature type="binding site" evidence="6">
    <location>
        <begin position="187"/>
        <end position="190"/>
    </location>
    <ligand>
        <name>(6R)-10-formyltetrahydrofolate</name>
        <dbReference type="ChEBI" id="CHEBI:195366"/>
    </ligand>
</feature>
<feature type="domain" description="Formyl transferase N-terminal" evidence="7">
    <location>
        <begin position="99"/>
        <end position="279"/>
    </location>
</feature>
<keyword evidence="3 6" id="KW-0658">Purine biosynthesis</keyword>
<dbReference type="CDD" id="cd08645">
    <property type="entry name" value="FMT_core_GART"/>
    <property type="match status" value="1"/>
</dbReference>
<evidence type="ECO:0000256" key="1">
    <source>
        <dbReference type="ARBA" id="ARBA00005054"/>
    </source>
</evidence>
<reference evidence="9" key="1">
    <citation type="submission" date="2018-08" db="EMBL/GenBank/DDBJ databases">
        <authorList>
            <person name="Chevrot R."/>
        </authorList>
    </citation>
    <scope>NUCLEOTIDE SEQUENCE [LARGE SCALE GENOMIC DNA]</scope>
</reference>
<dbReference type="SUPFAM" id="SSF53328">
    <property type="entry name" value="Formyltransferase"/>
    <property type="match status" value="1"/>
</dbReference>
<dbReference type="Proteomes" id="UP000304148">
    <property type="component" value="Chromosome"/>
</dbReference>
<evidence type="ECO:0000256" key="2">
    <source>
        <dbReference type="ARBA" id="ARBA00022679"/>
    </source>
</evidence>
<comment type="pathway">
    <text evidence="1 6">Purine metabolism; IMP biosynthesis via de novo pathway; N(2)-formyl-N(1)-(5-phospho-D-ribosyl)glycinamide from N(1)-(5-phospho-D-ribosyl)glycinamide (10-formyl THF route): step 1/1.</text>
</comment>
<evidence type="ECO:0000256" key="6">
    <source>
        <dbReference type="HAMAP-Rule" id="MF_01930"/>
    </source>
</evidence>
<sequence>MRQSEWNEDVLESMHKSMHEGKPEGMHETMNKGTNKGMNEGMCDGMLRTKEMPSDDLGKIHGSTCADAQPSINANSLRSVEARVEVSAKTEPKEQHLPRIAVFASGSGSNFQALVDAAACGQRLKADIALLVCDKPQARVIERAKQAGVQTAIFEPKKYASHEEYEQDVLRLLHKQRIDLVVLAGYMRLVTPVLLRAYEGRMVNIHPSLLPAFPGMHAVRQALDYGVKVTGVTVHLVDEGMDTGPILAQQVVAILPNDTEDTLSARIQQAEHELYPQVVQNLLSAELLATS</sequence>
<evidence type="ECO:0000313" key="8">
    <source>
        <dbReference type="EMBL" id="SYX81626.1"/>
    </source>
</evidence>
<dbReference type="PANTHER" id="PTHR43369:SF2">
    <property type="entry name" value="PHOSPHORIBOSYLGLYCINAMIDE FORMYLTRANSFERASE"/>
    <property type="match status" value="1"/>
</dbReference>
<comment type="caution">
    <text evidence="6">Lacks conserved residue(s) required for the propagation of feature annotation.</text>
</comment>
<comment type="catalytic activity">
    <reaction evidence="5 6">
        <text>N(1)-(5-phospho-beta-D-ribosyl)glycinamide + (6R)-10-formyltetrahydrofolate = N(2)-formyl-N(1)-(5-phospho-beta-D-ribosyl)glycinamide + (6S)-5,6,7,8-tetrahydrofolate + H(+)</text>
        <dbReference type="Rhea" id="RHEA:15053"/>
        <dbReference type="ChEBI" id="CHEBI:15378"/>
        <dbReference type="ChEBI" id="CHEBI:57453"/>
        <dbReference type="ChEBI" id="CHEBI:143788"/>
        <dbReference type="ChEBI" id="CHEBI:147286"/>
        <dbReference type="ChEBI" id="CHEBI:195366"/>
        <dbReference type="EC" id="2.1.2.2"/>
    </reaction>
</comment>
<comment type="function">
    <text evidence="6">Catalyzes the transfer of a formyl group from 10-formyltetrahydrofolate to 5-phospho-ribosyl-glycinamide (GAR), producing 5-phospho-ribosyl-N-formylglycinamide (FGAR) and tetrahydrofolate.</text>
</comment>
<dbReference type="InterPro" id="IPR004607">
    <property type="entry name" value="GART"/>
</dbReference>
<keyword evidence="2 6" id="KW-0808">Transferase</keyword>
<evidence type="ECO:0000259" key="7">
    <source>
        <dbReference type="Pfam" id="PF00551"/>
    </source>
</evidence>
<dbReference type="GO" id="GO:0005829">
    <property type="term" value="C:cytosol"/>
    <property type="evidence" value="ECO:0007669"/>
    <property type="project" value="TreeGrafter"/>
</dbReference>
<dbReference type="EC" id="2.1.2.2" evidence="6"/>
<evidence type="ECO:0000313" key="9">
    <source>
        <dbReference type="Proteomes" id="UP000304148"/>
    </source>
</evidence>
<dbReference type="InterPro" id="IPR036477">
    <property type="entry name" value="Formyl_transf_N_sf"/>
</dbReference>
<protein>
    <recommendedName>
        <fullName evidence="6">Phosphoribosylglycinamide formyltransferase</fullName>
        <ecNumber evidence="6">2.1.2.2</ecNumber>
    </recommendedName>
    <alternativeName>
        <fullName evidence="6">5'-phosphoribosylglycinamide transformylase</fullName>
    </alternativeName>
    <alternativeName>
        <fullName evidence="6">GAR transformylase</fullName>
        <shortName evidence="6">GART</shortName>
    </alternativeName>
</protein>
<feature type="active site" description="Proton donor" evidence="6">
    <location>
        <position position="206"/>
    </location>
</feature>
<evidence type="ECO:0000256" key="3">
    <source>
        <dbReference type="ARBA" id="ARBA00022755"/>
    </source>
</evidence>
<dbReference type="FunFam" id="3.40.50.170:FF:000007">
    <property type="entry name" value="Phosphoribosylglycinamide formyltransferase"/>
    <property type="match status" value="1"/>
</dbReference>
<name>A0A383R5N2_PAEAL</name>
<dbReference type="HAMAP" id="MF_01930">
    <property type="entry name" value="PurN"/>
    <property type="match status" value="1"/>
</dbReference>